<evidence type="ECO:0000259" key="2">
    <source>
        <dbReference type="PROSITE" id="PS51084"/>
    </source>
</evidence>
<dbReference type="PRINTS" id="PR00332">
    <property type="entry name" value="HISTRIAD"/>
</dbReference>
<dbReference type="GO" id="GO:0032259">
    <property type="term" value="P:methylation"/>
    <property type="evidence" value="ECO:0007669"/>
    <property type="project" value="UniProtKB-KW"/>
</dbReference>
<evidence type="ECO:0000256" key="1">
    <source>
        <dbReference type="PROSITE-ProRule" id="PRU00464"/>
    </source>
</evidence>
<dbReference type="InterPro" id="IPR019808">
    <property type="entry name" value="Histidine_triad_CS"/>
</dbReference>
<name>A0ABW1WZE3_9ACTN</name>
<dbReference type="Pfam" id="PF01230">
    <property type="entry name" value="HIT"/>
    <property type="match status" value="1"/>
</dbReference>
<evidence type="ECO:0000313" key="4">
    <source>
        <dbReference type="Proteomes" id="UP001596266"/>
    </source>
</evidence>
<gene>
    <name evidence="3" type="ORF">ACFP57_06325</name>
</gene>
<dbReference type="InterPro" id="IPR011146">
    <property type="entry name" value="HIT-like"/>
</dbReference>
<dbReference type="Proteomes" id="UP001596266">
    <property type="component" value="Unassembled WGS sequence"/>
</dbReference>
<feature type="short sequence motif" description="Histidine triad motif" evidence="1">
    <location>
        <begin position="100"/>
        <end position="104"/>
    </location>
</feature>
<proteinExistence type="predicted"/>
<keyword evidence="3" id="KW-0489">Methyltransferase</keyword>
<dbReference type="PANTHER" id="PTHR46648">
    <property type="entry name" value="HIT FAMILY PROTEIN 1"/>
    <property type="match status" value="1"/>
</dbReference>
<keyword evidence="3" id="KW-0808">Transferase</keyword>
<protein>
    <submittedName>
        <fullName evidence="3">HIT family protein</fullName>
        <ecNumber evidence="3">2.1.1.-</ecNumber>
    </submittedName>
</protein>
<dbReference type="PROSITE" id="PS00892">
    <property type="entry name" value="HIT_1"/>
    <property type="match status" value="1"/>
</dbReference>
<dbReference type="EC" id="2.1.1.-" evidence="3"/>
<dbReference type="InterPro" id="IPR036265">
    <property type="entry name" value="HIT-like_sf"/>
</dbReference>
<comment type="caution">
    <text evidence="3">The sequence shown here is derived from an EMBL/GenBank/DDBJ whole genome shotgun (WGS) entry which is preliminary data.</text>
</comment>
<dbReference type="RefSeq" id="WP_343885612.1">
    <property type="nucleotide sequence ID" value="NZ_BAAAKI010000009.1"/>
</dbReference>
<feature type="domain" description="HIT" evidence="2">
    <location>
        <begin position="9"/>
        <end position="115"/>
    </location>
</feature>
<reference evidence="4" key="1">
    <citation type="journal article" date="2019" name="Int. J. Syst. Evol. Microbiol.">
        <title>The Global Catalogue of Microorganisms (GCM) 10K type strain sequencing project: providing services to taxonomists for standard genome sequencing and annotation.</title>
        <authorList>
            <consortium name="The Broad Institute Genomics Platform"/>
            <consortium name="The Broad Institute Genome Sequencing Center for Infectious Disease"/>
            <person name="Wu L."/>
            <person name="Ma J."/>
        </authorList>
    </citation>
    <scope>NUCLEOTIDE SEQUENCE [LARGE SCALE GENOMIC DNA]</scope>
    <source>
        <strain evidence="4">CGMCC 1.15277</strain>
    </source>
</reference>
<evidence type="ECO:0000313" key="3">
    <source>
        <dbReference type="EMBL" id="MFC6396600.1"/>
    </source>
</evidence>
<dbReference type="GO" id="GO:0008168">
    <property type="term" value="F:methyltransferase activity"/>
    <property type="evidence" value="ECO:0007669"/>
    <property type="project" value="UniProtKB-KW"/>
</dbReference>
<keyword evidence="4" id="KW-1185">Reference proteome</keyword>
<organism evidence="3 4">
    <name type="scientific">Luteococcus sanguinis</name>
    <dbReference type="NCBI Taxonomy" id="174038"/>
    <lineage>
        <taxon>Bacteria</taxon>
        <taxon>Bacillati</taxon>
        <taxon>Actinomycetota</taxon>
        <taxon>Actinomycetes</taxon>
        <taxon>Propionibacteriales</taxon>
        <taxon>Propionibacteriaceae</taxon>
        <taxon>Luteococcus</taxon>
    </lineage>
</organism>
<sequence>MATTDPDCIFCKIASGEIGARVVHRDEHAIAFLDMAPWHEGHTVVVPRRHVKDVLDEPTALAEIAPAVSATAKLLVDRLGADGINVLSNAGEVAGQTVFHLHVHLVPRYAAEPGIGALVQQRDPGDLDAVLARLTNGQL</sequence>
<dbReference type="EMBL" id="JBHSUA010000013">
    <property type="protein sequence ID" value="MFC6396600.1"/>
    <property type="molecule type" value="Genomic_DNA"/>
</dbReference>
<dbReference type="PROSITE" id="PS51084">
    <property type="entry name" value="HIT_2"/>
    <property type="match status" value="1"/>
</dbReference>
<dbReference type="InterPro" id="IPR001310">
    <property type="entry name" value="Histidine_triad_HIT"/>
</dbReference>
<dbReference type="SUPFAM" id="SSF54197">
    <property type="entry name" value="HIT-like"/>
    <property type="match status" value="1"/>
</dbReference>
<dbReference type="PANTHER" id="PTHR46648:SF1">
    <property type="entry name" value="ADENOSINE 5'-MONOPHOSPHORAMIDASE HNT1"/>
    <property type="match status" value="1"/>
</dbReference>
<accession>A0ABW1WZE3</accession>
<dbReference type="Gene3D" id="3.30.428.10">
    <property type="entry name" value="HIT-like"/>
    <property type="match status" value="1"/>
</dbReference>